<dbReference type="InterPro" id="IPR005720">
    <property type="entry name" value="Dihydroorotate_DH_cat"/>
</dbReference>
<dbReference type="InterPro" id="IPR017927">
    <property type="entry name" value="FAD-bd_FR_type"/>
</dbReference>
<dbReference type="InterPro" id="IPR001295">
    <property type="entry name" value="Dihydroorotate_DH_CS"/>
</dbReference>
<proteinExistence type="predicted"/>
<dbReference type="PROSITE" id="PS51384">
    <property type="entry name" value="FAD_FR"/>
    <property type="match status" value="1"/>
</dbReference>
<dbReference type="UniPathway" id="UPA00070"/>
<dbReference type="InterPro" id="IPR050353">
    <property type="entry name" value="PyrK_electron_transfer"/>
</dbReference>
<protein>
    <recommendedName>
        <fullName evidence="4">FAD-binding FR-type domain-containing protein</fullName>
    </recommendedName>
</protein>
<evidence type="ECO:0000256" key="1">
    <source>
        <dbReference type="ARBA" id="ARBA00001917"/>
    </source>
</evidence>
<dbReference type="InterPro" id="IPR017938">
    <property type="entry name" value="Riboflavin_synthase-like_b-brl"/>
</dbReference>
<accession>A0A2M8L5Z2</accession>
<evidence type="ECO:0000313" key="5">
    <source>
        <dbReference type="EMBL" id="PJE69249.1"/>
    </source>
</evidence>
<dbReference type="PANTHER" id="PTHR43513:SF3">
    <property type="entry name" value="DIHYDROOROTATE DEHYDROGENASE B (NAD(+)), ELECTRON TRANSFER SUBUNIT-RELATED"/>
    <property type="match status" value="1"/>
</dbReference>
<gene>
    <name evidence="5" type="ORF">COU96_00760</name>
</gene>
<evidence type="ECO:0000259" key="4">
    <source>
        <dbReference type="PROSITE" id="PS51384"/>
    </source>
</evidence>
<dbReference type="Gene3D" id="3.40.50.80">
    <property type="entry name" value="Nucleotide-binding domain of ferredoxin-NADP reductase (FNR) module"/>
    <property type="match status" value="1"/>
</dbReference>
<dbReference type="GO" id="GO:0005737">
    <property type="term" value="C:cytoplasm"/>
    <property type="evidence" value="ECO:0007669"/>
    <property type="project" value="InterPro"/>
</dbReference>
<keyword evidence="3" id="KW-0560">Oxidoreductase</keyword>
<dbReference type="PROSITE" id="PS00912">
    <property type="entry name" value="DHODEHASE_2"/>
    <property type="match status" value="1"/>
</dbReference>
<dbReference type="PANTHER" id="PTHR43513">
    <property type="entry name" value="DIHYDROOROTATE DEHYDROGENASE B (NAD(+)), ELECTRON TRANSFER SUBUNIT"/>
    <property type="match status" value="1"/>
</dbReference>
<feature type="non-terminal residue" evidence="5">
    <location>
        <position position="1"/>
    </location>
</feature>
<dbReference type="Gene3D" id="2.40.30.10">
    <property type="entry name" value="Translation factors"/>
    <property type="match status" value="1"/>
</dbReference>
<dbReference type="SUPFAM" id="SSF63380">
    <property type="entry name" value="Riboflavin synthase domain-like"/>
    <property type="match status" value="1"/>
</dbReference>
<comment type="caution">
    <text evidence="5">The sequence shown here is derived from an EMBL/GenBank/DDBJ whole genome shotgun (WGS) entry which is preliminary data.</text>
</comment>
<reference evidence="6" key="1">
    <citation type="submission" date="2017-09" db="EMBL/GenBank/DDBJ databases">
        <title>Depth-based differentiation of microbial function through sediment-hosted aquifers and enrichment of novel symbionts in the deep terrestrial subsurface.</title>
        <authorList>
            <person name="Probst A.J."/>
            <person name="Ladd B."/>
            <person name="Jarett J.K."/>
            <person name="Geller-Mcgrath D.E."/>
            <person name="Sieber C.M.K."/>
            <person name="Emerson J.B."/>
            <person name="Anantharaman K."/>
            <person name="Thomas B.C."/>
            <person name="Malmstrom R."/>
            <person name="Stieglmeier M."/>
            <person name="Klingl A."/>
            <person name="Woyke T."/>
            <person name="Ryan C.M."/>
            <person name="Banfield J.F."/>
        </authorList>
    </citation>
    <scope>NUCLEOTIDE SEQUENCE [LARGE SCALE GENOMIC DNA]</scope>
</reference>
<name>A0A2M8L5Z2_9BACT</name>
<dbReference type="SUPFAM" id="SSF52343">
    <property type="entry name" value="Ferredoxin reductase-like, C-terminal NADP-linked domain"/>
    <property type="match status" value="1"/>
</dbReference>
<dbReference type="GO" id="GO:0044205">
    <property type="term" value="P:'de novo' UMP biosynthetic process"/>
    <property type="evidence" value="ECO:0007669"/>
    <property type="project" value="UniProtKB-UniPathway"/>
</dbReference>
<organism evidence="5 6">
    <name type="scientific">Candidatus Shapirobacteria bacterium CG10_big_fil_rev_8_21_14_0_10_38_14</name>
    <dbReference type="NCBI Taxonomy" id="1974483"/>
    <lineage>
        <taxon>Bacteria</taxon>
        <taxon>Candidatus Shapironibacteriota</taxon>
    </lineage>
</organism>
<dbReference type="GO" id="GO:0004152">
    <property type="term" value="F:dihydroorotate dehydrogenase activity"/>
    <property type="evidence" value="ECO:0007669"/>
    <property type="project" value="UniProtKB-ARBA"/>
</dbReference>
<dbReference type="SUPFAM" id="SSF51395">
    <property type="entry name" value="FMN-linked oxidoreductases"/>
    <property type="match status" value="1"/>
</dbReference>
<dbReference type="Proteomes" id="UP000229500">
    <property type="component" value="Unassembled WGS sequence"/>
</dbReference>
<dbReference type="Gene3D" id="3.20.20.70">
    <property type="entry name" value="Aldolase class I"/>
    <property type="match status" value="1"/>
</dbReference>
<comment type="pathway">
    <text evidence="2">Pyrimidine metabolism; UMP biosynthesis via de novo pathway.</text>
</comment>
<sequence length="380" mass="42006">KPVLVKVSPNLDVRETVKYAIAGGVAGFTAINTRGPEEFYFEGKQPILSNKVGGISGRNILELGLNSVQKIRKMTDLPIIACGGISTREEVERYKKAGANFFGIGSALAGMKTEEIKGYFHELATDLEKGTNKAARFLKDKLNMTYLKYQIEENEKLAEDLFLLKLNGSLRAEPGQFIFSWLPGKGEKPFSVFDDAPLSLLIQKRGCFTKELAKLKKGETIYLRGPYGNSPQISGKVLLVGGGSGIAGLYLFTKKHKKIIAILGAKNKKHLPCLEKFRARTKELYLFTETGDIGNKGLAIDKLEEIMEKEKPDFCINCGPEIMVKKAVQKQSRYINQENIYSSIEFLTKCGIGLCGSCATATGYRACVDGTFLKRNQIIF</sequence>
<dbReference type="GO" id="GO:0006207">
    <property type="term" value="P:'de novo' pyrimidine nucleobase biosynthetic process"/>
    <property type="evidence" value="ECO:0007669"/>
    <property type="project" value="InterPro"/>
</dbReference>
<dbReference type="AlphaFoldDB" id="A0A2M8L5Z2"/>
<dbReference type="EMBL" id="PFEL01000037">
    <property type="protein sequence ID" value="PJE69249.1"/>
    <property type="molecule type" value="Genomic_DNA"/>
</dbReference>
<comment type="cofactor">
    <cofactor evidence="1">
        <name>FMN</name>
        <dbReference type="ChEBI" id="CHEBI:58210"/>
    </cofactor>
</comment>
<evidence type="ECO:0000256" key="2">
    <source>
        <dbReference type="ARBA" id="ARBA00004725"/>
    </source>
</evidence>
<evidence type="ECO:0000313" key="6">
    <source>
        <dbReference type="Proteomes" id="UP000229500"/>
    </source>
</evidence>
<dbReference type="Pfam" id="PF01180">
    <property type="entry name" value="DHO_dh"/>
    <property type="match status" value="1"/>
</dbReference>
<feature type="domain" description="FAD-binding FR-type" evidence="4">
    <location>
        <begin position="144"/>
        <end position="233"/>
    </location>
</feature>
<dbReference type="InterPro" id="IPR013785">
    <property type="entry name" value="Aldolase_TIM"/>
</dbReference>
<evidence type="ECO:0000256" key="3">
    <source>
        <dbReference type="ARBA" id="ARBA00023002"/>
    </source>
</evidence>
<dbReference type="InterPro" id="IPR039261">
    <property type="entry name" value="FNR_nucleotide-bd"/>
</dbReference>